<sequence>MTSVLLIFSCTCRNVSSCSTQEQEVTEMKDLVNKTPQKPQCDASYPLSVSDTASARMSLPPLAQCIPPLYPHPPNTPTGSSFGRGPWLETEDSNVNEVVLTLPTPCASCSGE</sequence>
<evidence type="ECO:0000256" key="1">
    <source>
        <dbReference type="SAM" id="MobiDB-lite"/>
    </source>
</evidence>
<dbReference type="EMBL" id="WKFB01000299">
    <property type="protein sequence ID" value="KAF6727651.1"/>
    <property type="molecule type" value="Genomic_DNA"/>
</dbReference>
<evidence type="ECO:0000313" key="4">
    <source>
        <dbReference type="Proteomes" id="UP000646548"/>
    </source>
</evidence>
<comment type="caution">
    <text evidence="3">The sequence shown here is derived from an EMBL/GenBank/DDBJ whole genome shotgun (WGS) entry which is preliminary data.</text>
</comment>
<name>A0A834FB15_ORYME</name>
<dbReference type="AlphaFoldDB" id="A0A834FB15"/>
<gene>
    <name evidence="3" type="ORF">FQA47_013951</name>
</gene>
<feature type="region of interest" description="Disordered" evidence="1">
    <location>
        <begin position="68"/>
        <end position="88"/>
    </location>
</feature>
<evidence type="ECO:0000256" key="2">
    <source>
        <dbReference type="SAM" id="SignalP"/>
    </source>
</evidence>
<accession>A0A834FB15</accession>
<organism evidence="3 4">
    <name type="scientific">Oryzias melastigma</name>
    <name type="common">Marine medaka</name>
    <dbReference type="NCBI Taxonomy" id="30732"/>
    <lineage>
        <taxon>Eukaryota</taxon>
        <taxon>Metazoa</taxon>
        <taxon>Chordata</taxon>
        <taxon>Craniata</taxon>
        <taxon>Vertebrata</taxon>
        <taxon>Euteleostomi</taxon>
        <taxon>Actinopterygii</taxon>
        <taxon>Neopterygii</taxon>
        <taxon>Teleostei</taxon>
        <taxon>Neoteleostei</taxon>
        <taxon>Acanthomorphata</taxon>
        <taxon>Ovalentaria</taxon>
        <taxon>Atherinomorphae</taxon>
        <taxon>Beloniformes</taxon>
        <taxon>Adrianichthyidae</taxon>
        <taxon>Oryziinae</taxon>
        <taxon>Oryzias</taxon>
    </lineage>
</organism>
<keyword evidence="2" id="KW-0732">Signal</keyword>
<feature type="signal peptide" evidence="2">
    <location>
        <begin position="1"/>
        <end position="17"/>
    </location>
</feature>
<evidence type="ECO:0000313" key="3">
    <source>
        <dbReference type="EMBL" id="KAF6727651.1"/>
    </source>
</evidence>
<reference evidence="3" key="1">
    <citation type="journal article" name="BMC Genomics">
        <title>Long-read sequencing and de novo genome assembly of marine medaka (Oryzias melastigma).</title>
        <authorList>
            <person name="Liang P."/>
            <person name="Saqib H.S.A."/>
            <person name="Ni X."/>
            <person name="Shen Y."/>
        </authorList>
    </citation>
    <scope>NUCLEOTIDE SEQUENCE</scope>
    <source>
        <strain evidence="3">Bigg-433</strain>
    </source>
</reference>
<dbReference type="Proteomes" id="UP000646548">
    <property type="component" value="Unassembled WGS sequence"/>
</dbReference>
<protein>
    <submittedName>
        <fullName evidence="3">Uncharacterized protein</fullName>
    </submittedName>
</protein>
<proteinExistence type="predicted"/>
<feature type="chain" id="PRO_5032727579" evidence="2">
    <location>
        <begin position="18"/>
        <end position="112"/>
    </location>
</feature>